<accession>A0A0B7B541</accession>
<evidence type="ECO:0000313" key="1">
    <source>
        <dbReference type="EMBL" id="CEK88433.1"/>
    </source>
</evidence>
<evidence type="ECO:0000313" key="3">
    <source>
        <dbReference type="EMBL" id="CEK88436.1"/>
    </source>
</evidence>
<name>A0A0B7B541_9EUPU</name>
<sequence length="52" mass="5879">MMSITKMVPAENIHCFTNINSPSCQPTCHDEYVMLCQKKGTTYILTTNLNVI</sequence>
<proteinExistence type="predicted"/>
<reference evidence="5" key="1">
    <citation type="submission" date="2014-12" db="EMBL/GenBank/DDBJ databases">
        <title>Insight into the proteome of Arion vulgaris.</title>
        <authorList>
            <person name="Aradska J."/>
            <person name="Bulat T."/>
            <person name="Smidak R."/>
            <person name="Sarate P."/>
            <person name="Gangsoo J."/>
            <person name="Sialana F."/>
            <person name="Bilban M."/>
            <person name="Lubec G."/>
        </authorList>
    </citation>
    <scope>NUCLEOTIDE SEQUENCE</scope>
    <source>
        <tissue evidence="5">Skin</tissue>
    </source>
</reference>
<gene>
    <name evidence="5" type="primary">ORF165316</name>
    <name evidence="1" type="synonym">ORF165287</name>
    <name evidence="2" type="synonym">ORF165292</name>
    <name evidence="3" type="synonym">ORF165303</name>
    <name evidence="4" type="synonym">ORF165310</name>
</gene>
<dbReference type="EMBL" id="HACG01041571">
    <property type="protein sequence ID" value="CEK88436.1"/>
    <property type="molecule type" value="Transcribed_RNA"/>
</dbReference>
<dbReference type="EMBL" id="HACG01041568">
    <property type="protein sequence ID" value="CEK88433.1"/>
    <property type="molecule type" value="Transcribed_RNA"/>
</dbReference>
<dbReference type="EMBL" id="HACG01041572">
    <property type="protein sequence ID" value="CEK88437.1"/>
    <property type="molecule type" value="Transcribed_RNA"/>
</dbReference>
<protein>
    <submittedName>
        <fullName evidence="5">Uncharacterized protein</fullName>
    </submittedName>
</protein>
<evidence type="ECO:0000313" key="4">
    <source>
        <dbReference type="EMBL" id="CEK88437.1"/>
    </source>
</evidence>
<dbReference type="AlphaFoldDB" id="A0A0B7B541"/>
<evidence type="ECO:0000313" key="5">
    <source>
        <dbReference type="EMBL" id="CEK88439.1"/>
    </source>
</evidence>
<organism evidence="5">
    <name type="scientific">Arion vulgaris</name>
    <dbReference type="NCBI Taxonomy" id="1028688"/>
    <lineage>
        <taxon>Eukaryota</taxon>
        <taxon>Metazoa</taxon>
        <taxon>Spiralia</taxon>
        <taxon>Lophotrochozoa</taxon>
        <taxon>Mollusca</taxon>
        <taxon>Gastropoda</taxon>
        <taxon>Heterobranchia</taxon>
        <taxon>Euthyneura</taxon>
        <taxon>Panpulmonata</taxon>
        <taxon>Eupulmonata</taxon>
        <taxon>Stylommatophora</taxon>
        <taxon>Helicina</taxon>
        <taxon>Arionoidea</taxon>
        <taxon>Arionidae</taxon>
        <taxon>Arion</taxon>
    </lineage>
</organism>
<dbReference type="EMBL" id="HACG01041569">
    <property type="protein sequence ID" value="CEK88434.1"/>
    <property type="molecule type" value="Transcribed_RNA"/>
</dbReference>
<evidence type="ECO:0000313" key="2">
    <source>
        <dbReference type="EMBL" id="CEK88434.1"/>
    </source>
</evidence>
<dbReference type="EMBL" id="HACG01041574">
    <property type="protein sequence ID" value="CEK88439.1"/>
    <property type="molecule type" value="Transcribed_RNA"/>
</dbReference>